<keyword evidence="1" id="KW-1133">Transmembrane helix</keyword>
<name>A0A5S9F2D0_UABAM</name>
<keyword evidence="1" id="KW-0812">Transmembrane</keyword>
<proteinExistence type="predicted"/>
<feature type="transmembrane region" description="Helical" evidence="1">
    <location>
        <begin position="26"/>
        <end position="47"/>
    </location>
</feature>
<evidence type="ECO:0000313" key="3">
    <source>
        <dbReference type="Proteomes" id="UP000326354"/>
    </source>
</evidence>
<evidence type="ECO:0000313" key="2">
    <source>
        <dbReference type="EMBL" id="BBM82264.1"/>
    </source>
</evidence>
<reference evidence="2 3" key="1">
    <citation type="submission" date="2019-08" db="EMBL/GenBank/DDBJ databases">
        <title>Complete genome sequence of Candidatus Uab amorphum.</title>
        <authorList>
            <person name="Shiratori T."/>
            <person name="Suzuki S."/>
            <person name="Kakizawa Y."/>
            <person name="Ishida K."/>
        </authorList>
    </citation>
    <scope>NUCLEOTIDE SEQUENCE [LARGE SCALE GENOMIC DNA]</scope>
    <source>
        <strain evidence="2 3">SRT547</strain>
    </source>
</reference>
<dbReference type="EMBL" id="AP019860">
    <property type="protein sequence ID" value="BBM82264.1"/>
    <property type="molecule type" value="Genomic_DNA"/>
</dbReference>
<dbReference type="AlphaFoldDB" id="A0A5S9F2D0"/>
<keyword evidence="3" id="KW-1185">Reference proteome</keyword>
<feature type="transmembrane region" description="Helical" evidence="1">
    <location>
        <begin position="59"/>
        <end position="80"/>
    </location>
</feature>
<dbReference type="KEGG" id="uam:UABAM_00607"/>
<sequence length="112" mass="13308">MLLMGVWFVSCCVVYSFSDTEKFFDLSLIIVVMLFIMTIAITSKIILLHKFPDSLESFYFSIIIRFFSILTSLLYFRMYHNKNLELIVVLCVIIYFITLIYDTIYVERQLNV</sequence>
<keyword evidence="1" id="KW-0472">Membrane</keyword>
<protein>
    <submittedName>
        <fullName evidence="2">Uncharacterized protein</fullName>
    </submittedName>
</protein>
<accession>A0A5S9F2D0</accession>
<dbReference type="Proteomes" id="UP000326354">
    <property type="component" value="Chromosome"/>
</dbReference>
<evidence type="ECO:0000256" key="1">
    <source>
        <dbReference type="SAM" id="Phobius"/>
    </source>
</evidence>
<organism evidence="2 3">
    <name type="scientific">Uabimicrobium amorphum</name>
    <dbReference type="NCBI Taxonomy" id="2596890"/>
    <lineage>
        <taxon>Bacteria</taxon>
        <taxon>Pseudomonadati</taxon>
        <taxon>Planctomycetota</taxon>
        <taxon>Candidatus Uabimicrobiia</taxon>
        <taxon>Candidatus Uabimicrobiales</taxon>
        <taxon>Candidatus Uabimicrobiaceae</taxon>
        <taxon>Candidatus Uabimicrobium</taxon>
    </lineage>
</organism>
<gene>
    <name evidence="2" type="ORF">UABAM_00607</name>
</gene>
<feature type="transmembrane region" description="Helical" evidence="1">
    <location>
        <begin position="86"/>
        <end position="106"/>
    </location>
</feature>